<dbReference type="GO" id="GO:0016491">
    <property type="term" value="F:oxidoreductase activity"/>
    <property type="evidence" value="ECO:0007669"/>
    <property type="project" value="UniProtKB-KW"/>
</dbReference>
<dbReference type="KEGG" id="parq:DSM112329_03300"/>
<organism evidence="2">
    <name type="scientific">Paraconexibacter sp. AEG42_29</name>
    <dbReference type="NCBI Taxonomy" id="2997339"/>
    <lineage>
        <taxon>Bacteria</taxon>
        <taxon>Bacillati</taxon>
        <taxon>Actinomycetota</taxon>
        <taxon>Thermoleophilia</taxon>
        <taxon>Solirubrobacterales</taxon>
        <taxon>Paraconexibacteraceae</taxon>
        <taxon>Paraconexibacter</taxon>
    </lineage>
</organism>
<dbReference type="SUPFAM" id="SSF51735">
    <property type="entry name" value="NAD(P)-binding Rossmann-fold domains"/>
    <property type="match status" value="1"/>
</dbReference>
<dbReference type="PANTHER" id="PTHR42879:SF6">
    <property type="entry name" value="NADPH-DEPENDENT REDUCTASE BACG"/>
    <property type="match status" value="1"/>
</dbReference>
<name>A0AAU7AXG5_9ACTN</name>
<dbReference type="InterPro" id="IPR050259">
    <property type="entry name" value="SDR"/>
</dbReference>
<comment type="similarity">
    <text evidence="1">Belongs to the short-chain dehydrogenases/reductases (SDR) family.</text>
</comment>
<dbReference type="InterPro" id="IPR002347">
    <property type="entry name" value="SDR_fam"/>
</dbReference>
<reference evidence="2" key="1">
    <citation type="submission" date="2022-12" db="EMBL/GenBank/DDBJ databases">
        <title>Paraconexibacter alkalitolerans sp. nov. and Baekduia alba sp. nov., isolated from soil and emended description of the genera Paraconexibacter (Chun et al., 2020) and Baekduia (An et al., 2020).</title>
        <authorList>
            <person name="Vieira S."/>
            <person name="Huber K.J."/>
            <person name="Geppert A."/>
            <person name="Wolf J."/>
            <person name="Neumann-Schaal M."/>
            <person name="Muesken M."/>
            <person name="Overmann J."/>
        </authorList>
    </citation>
    <scope>NUCLEOTIDE SEQUENCE</scope>
    <source>
        <strain evidence="2">AEG42_29</strain>
    </source>
</reference>
<evidence type="ECO:0000256" key="1">
    <source>
        <dbReference type="ARBA" id="ARBA00006484"/>
    </source>
</evidence>
<dbReference type="EC" id="1.3.1.-" evidence="2"/>
<dbReference type="InterPro" id="IPR036291">
    <property type="entry name" value="NAD(P)-bd_dom_sf"/>
</dbReference>
<proteinExistence type="inferred from homology"/>
<dbReference type="Gene3D" id="3.40.50.720">
    <property type="entry name" value="NAD(P)-binding Rossmann-like Domain"/>
    <property type="match status" value="1"/>
</dbReference>
<keyword evidence="2" id="KW-0560">Oxidoreductase</keyword>
<evidence type="ECO:0000313" key="2">
    <source>
        <dbReference type="EMBL" id="XAY06429.1"/>
    </source>
</evidence>
<accession>A0AAU7AXG5</accession>
<dbReference type="Pfam" id="PF13561">
    <property type="entry name" value="adh_short_C2"/>
    <property type="match status" value="1"/>
</dbReference>
<dbReference type="PANTHER" id="PTHR42879">
    <property type="entry name" value="3-OXOACYL-(ACYL-CARRIER-PROTEIN) REDUCTASE"/>
    <property type="match status" value="1"/>
</dbReference>
<sequence>MAAGTLVGVDLGLQGRRALVTGASAGIAKGIAAGLVAEGARVVVSSRSQDRIAAAAADVGAVAGLVWDSDDVDAAAGLVASAGAALGGPVDVLVASTGGPPAGADPLAFTREQWEAAHRTLVLAPLALLTAVLPSMRAQGWGRVVNVASTSVREPLPYLMLSTAERSGLLAALKLLSTEVAPDGVTINSVLPGRIMTARLLSSGATEAQVQDAAARDVPVGRVGSVEEIAAVATFLCSAQAAYVTGTAVPVDGGLLRGT</sequence>
<dbReference type="PRINTS" id="PR00081">
    <property type="entry name" value="GDHRDH"/>
</dbReference>
<dbReference type="EMBL" id="CP114014">
    <property type="protein sequence ID" value="XAY06429.1"/>
    <property type="molecule type" value="Genomic_DNA"/>
</dbReference>
<protein>
    <submittedName>
        <fullName evidence="2">NADPH-dependent reductase BacG</fullName>
        <ecNumber evidence="2">1.3.1.-</ecNumber>
    </submittedName>
</protein>
<dbReference type="AlphaFoldDB" id="A0AAU7AXG5"/>
<gene>
    <name evidence="2" type="primary">bacG</name>
    <name evidence="2" type="ORF">DSM112329_03300</name>
</gene>